<dbReference type="InterPro" id="IPR011009">
    <property type="entry name" value="Kinase-like_dom_sf"/>
</dbReference>
<protein>
    <recommendedName>
        <fullName evidence="4">CHK kinase-like domain-containing protein</fullName>
    </recommendedName>
</protein>
<sequence length="119" mass="13666">MKRCVTPGDSWPNNMLVKGSSDDDQPPRVFLVDFQLCRYGPRTIDLAELVYLSTRRETRETHERDVLEVYHRELTRCLGSAAPADSKPSVEDVRGEYEELRLTAMYLALVHLPVICIDK</sequence>
<organism evidence="2 3">
    <name type="scientific">Trichogramma brassicae</name>
    <dbReference type="NCBI Taxonomy" id="86971"/>
    <lineage>
        <taxon>Eukaryota</taxon>
        <taxon>Metazoa</taxon>
        <taxon>Ecdysozoa</taxon>
        <taxon>Arthropoda</taxon>
        <taxon>Hexapoda</taxon>
        <taxon>Insecta</taxon>
        <taxon>Pterygota</taxon>
        <taxon>Neoptera</taxon>
        <taxon>Endopterygota</taxon>
        <taxon>Hymenoptera</taxon>
        <taxon>Apocrita</taxon>
        <taxon>Proctotrupomorpha</taxon>
        <taxon>Chalcidoidea</taxon>
        <taxon>Trichogrammatidae</taxon>
        <taxon>Trichogramma</taxon>
    </lineage>
</organism>
<gene>
    <name evidence="2" type="ORF">TBRA_LOCUS9699</name>
</gene>
<dbReference type="AlphaFoldDB" id="A0A6H5IT32"/>
<feature type="region of interest" description="Disordered" evidence="1">
    <location>
        <begin position="1"/>
        <end position="25"/>
    </location>
</feature>
<dbReference type="Proteomes" id="UP000479190">
    <property type="component" value="Unassembled WGS sequence"/>
</dbReference>
<dbReference type="InterPro" id="IPR004119">
    <property type="entry name" value="EcKL"/>
</dbReference>
<evidence type="ECO:0000256" key="1">
    <source>
        <dbReference type="SAM" id="MobiDB-lite"/>
    </source>
</evidence>
<reference evidence="2 3" key="1">
    <citation type="submission" date="2020-02" db="EMBL/GenBank/DDBJ databases">
        <authorList>
            <person name="Ferguson B K."/>
        </authorList>
    </citation>
    <scope>NUCLEOTIDE SEQUENCE [LARGE SCALE GENOMIC DNA]</scope>
</reference>
<dbReference type="Gene3D" id="3.90.1200.10">
    <property type="match status" value="1"/>
</dbReference>
<keyword evidence="3" id="KW-1185">Reference proteome</keyword>
<dbReference type="Pfam" id="PF02958">
    <property type="entry name" value="EcKL"/>
    <property type="match status" value="1"/>
</dbReference>
<evidence type="ECO:0000313" key="2">
    <source>
        <dbReference type="EMBL" id="CAB0037891.1"/>
    </source>
</evidence>
<evidence type="ECO:0000313" key="3">
    <source>
        <dbReference type="Proteomes" id="UP000479190"/>
    </source>
</evidence>
<proteinExistence type="predicted"/>
<name>A0A6H5IT32_9HYME</name>
<evidence type="ECO:0008006" key="4">
    <source>
        <dbReference type="Google" id="ProtNLM"/>
    </source>
</evidence>
<dbReference type="PANTHER" id="PTHR11012">
    <property type="entry name" value="PROTEIN KINASE-LIKE DOMAIN-CONTAINING"/>
    <property type="match status" value="1"/>
</dbReference>
<dbReference type="SUPFAM" id="SSF56112">
    <property type="entry name" value="Protein kinase-like (PK-like)"/>
    <property type="match status" value="1"/>
</dbReference>
<accession>A0A6H5IT32</accession>
<dbReference type="EMBL" id="CADCXV010000876">
    <property type="protein sequence ID" value="CAB0037891.1"/>
    <property type="molecule type" value="Genomic_DNA"/>
</dbReference>
<dbReference type="OrthoDB" id="191037at2759"/>
<dbReference type="PANTHER" id="PTHR11012:SF30">
    <property type="entry name" value="PROTEIN KINASE-LIKE DOMAIN-CONTAINING"/>
    <property type="match status" value="1"/>
</dbReference>